<dbReference type="AlphaFoldDB" id="A0A182IS93"/>
<accession>A0A182IS93</accession>
<proteinExistence type="predicted"/>
<evidence type="ECO:0000313" key="1">
    <source>
        <dbReference type="EnsemblMetazoa" id="AATE004532-PA.1"/>
    </source>
</evidence>
<name>A0A182IS93_ANOAO</name>
<protein>
    <submittedName>
        <fullName evidence="1">Uncharacterized protein</fullName>
    </submittedName>
</protein>
<organism evidence="1">
    <name type="scientific">Anopheles atroparvus</name>
    <name type="common">European mosquito</name>
    <dbReference type="NCBI Taxonomy" id="41427"/>
    <lineage>
        <taxon>Eukaryota</taxon>
        <taxon>Metazoa</taxon>
        <taxon>Ecdysozoa</taxon>
        <taxon>Arthropoda</taxon>
        <taxon>Hexapoda</taxon>
        <taxon>Insecta</taxon>
        <taxon>Pterygota</taxon>
        <taxon>Neoptera</taxon>
        <taxon>Endopterygota</taxon>
        <taxon>Diptera</taxon>
        <taxon>Nematocera</taxon>
        <taxon>Culicoidea</taxon>
        <taxon>Culicidae</taxon>
        <taxon>Anophelinae</taxon>
        <taxon>Anopheles</taxon>
    </lineage>
</organism>
<sequence>MRARVACSNSSLDSTSLVRSSSRLNCMLFDESPIVSTFSRRAASSTTCSLSDRFSPSSSDSRSSYSAISDCSLLSCFTVELYFFISSASSSSFSSICACSSHLRVLQFTLEHLARLGRHGPRRFGVLELVAQLPHQSLTRRVTLGPLKLALGVTKQGPILPRVSLQPLHHGLLRCTLGTILILEAVQPTLQLMLVPQQLRALLVLLLELTLERLYLLVRRTANLLHLVVALLCLLACFLADRLERHLQAQLGLLEQLYLAGHFIQLLVLLLAAPIELHLLALELRNLLLRAAPEHHLVQLALQHLQFEPHIGHGLLQFALLRHQHILFARQPLLRLPLLARRVLQRLTLGVELALALLEQIVAAVLLLIQHPQIVHLVRRFLGLPLPLGHHLALLLHLLVCVGQLFLQLFLQPHQLLEVVLVLRLQALFGKLQLPGDALVPKSSPMVLQSSKSQFSSDLAHSSSISIFSDDSCRLRYLDSYSFTSFSSRNRSEVSAARRSVMRFDDECSSVSSDVTSLSWKNERRGAPTGRSTAISWGMVASEKRNCSSRSFGKPSSGPQDMARSAIARFFIAHLAKLLDDADVCRGVFSRTFGAPTTTSARILRSEGDFSFGMPSSARLGLARGFTGPRSGVTEVRFGAFPPPSSAFFVPFSSVPFVPPFANGAPAPPPAPPLPVTFGRKLFHDNFPGLGGGFAADIGFGAAGSLLFAAFFTTVPLLVLPVALFCNAGAG</sequence>
<dbReference type="VEuPathDB" id="VectorBase:AATE004532"/>
<dbReference type="EnsemblMetazoa" id="AATE004532-RA">
    <property type="protein sequence ID" value="AATE004532-PA.1"/>
    <property type="gene ID" value="AATE004532"/>
</dbReference>
<reference evidence="1" key="1">
    <citation type="submission" date="2022-08" db="UniProtKB">
        <authorList>
            <consortium name="EnsemblMetazoa"/>
        </authorList>
    </citation>
    <scope>IDENTIFICATION</scope>
    <source>
        <strain evidence="1">EBRO</strain>
    </source>
</reference>